<comment type="caution">
    <text evidence="2">The sequence shown here is derived from an EMBL/GenBank/DDBJ whole genome shotgun (WGS) entry which is preliminary data.</text>
</comment>
<accession>A0AAN8XRZ4</accession>
<gene>
    <name evidence="2" type="ORF">RUM43_000257</name>
</gene>
<evidence type="ECO:0000256" key="1">
    <source>
        <dbReference type="SAM" id="MobiDB-lite"/>
    </source>
</evidence>
<dbReference type="Proteomes" id="UP001372834">
    <property type="component" value="Unassembled WGS sequence"/>
</dbReference>
<organism evidence="2 3">
    <name type="scientific">Polyplax serrata</name>
    <name type="common">Common mouse louse</name>
    <dbReference type="NCBI Taxonomy" id="468196"/>
    <lineage>
        <taxon>Eukaryota</taxon>
        <taxon>Metazoa</taxon>
        <taxon>Ecdysozoa</taxon>
        <taxon>Arthropoda</taxon>
        <taxon>Hexapoda</taxon>
        <taxon>Insecta</taxon>
        <taxon>Pterygota</taxon>
        <taxon>Neoptera</taxon>
        <taxon>Paraneoptera</taxon>
        <taxon>Psocodea</taxon>
        <taxon>Troctomorpha</taxon>
        <taxon>Phthiraptera</taxon>
        <taxon>Anoplura</taxon>
        <taxon>Polyplacidae</taxon>
        <taxon>Polyplax</taxon>
    </lineage>
</organism>
<evidence type="ECO:0000313" key="3">
    <source>
        <dbReference type="Proteomes" id="UP001372834"/>
    </source>
</evidence>
<feature type="compositionally biased region" description="Basic and acidic residues" evidence="1">
    <location>
        <begin position="49"/>
        <end position="74"/>
    </location>
</feature>
<evidence type="ECO:0000313" key="2">
    <source>
        <dbReference type="EMBL" id="KAK6643992.1"/>
    </source>
</evidence>
<protein>
    <submittedName>
        <fullName evidence="2">Uncharacterized protein</fullName>
    </submittedName>
</protein>
<name>A0AAN8XRZ4_POLSC</name>
<feature type="region of interest" description="Disordered" evidence="1">
    <location>
        <begin position="1"/>
        <end position="112"/>
    </location>
</feature>
<feature type="compositionally biased region" description="Low complexity" evidence="1">
    <location>
        <begin position="95"/>
        <end position="107"/>
    </location>
</feature>
<proteinExistence type="predicted"/>
<sequence>MWVRVTRGSLRRSPNGCHPGNRTWEPDPLANYTPLPVRTSRRGCGEGVCQEKDPETQGGESKDILACRPEERQVENSLRILKKKGKGPDGREGPGNSQRNSQNGSSRAEGGQGSFRLMKKFLSQPLVMKFLNLI</sequence>
<reference evidence="2 3" key="1">
    <citation type="submission" date="2023-10" db="EMBL/GenBank/DDBJ databases">
        <title>Genomes of two closely related lineages of the louse Polyplax serrata with different host specificities.</title>
        <authorList>
            <person name="Martinu J."/>
            <person name="Tarabai H."/>
            <person name="Stefka J."/>
            <person name="Hypsa V."/>
        </authorList>
    </citation>
    <scope>NUCLEOTIDE SEQUENCE [LARGE SCALE GENOMIC DNA]</scope>
    <source>
        <strain evidence="2">HR10_N</strain>
    </source>
</reference>
<dbReference type="EMBL" id="JAWJWE010000001">
    <property type="protein sequence ID" value="KAK6643992.1"/>
    <property type="molecule type" value="Genomic_DNA"/>
</dbReference>
<dbReference type="AlphaFoldDB" id="A0AAN8XRZ4"/>